<organism evidence="4 5">
    <name type="scientific">Calidithermus terrae</name>
    <dbReference type="NCBI Taxonomy" id="1408545"/>
    <lineage>
        <taxon>Bacteria</taxon>
        <taxon>Thermotogati</taxon>
        <taxon>Deinococcota</taxon>
        <taxon>Deinococci</taxon>
        <taxon>Thermales</taxon>
        <taxon>Thermaceae</taxon>
        <taxon>Calidithermus</taxon>
    </lineage>
</organism>
<sequence>MFRGYSTAHCSLELPDYHPFPKYKYAGVAQALQGEMEVLEAPAIGWETLALVHERAYLEKLRREGLSRQEAHRVGLPWTRSLLTRALHAAGGTLAATRDALRWGLGMNLAGGTHHAYRDRAEGYCLFNDVAVAVAALRAEGWGGRVLVADLDAHQGNGTAVIFQDNPSVFTLSVHAERNYPLKKEQSDLDVGLPDATGDAEYLAALEPALEQAFASRPELVFFNAGVDVLAGDRFGRLGLSLEGLAERDRRVLERVRRAGVPLVIVMGGGYNRDPGTTVAAHAQTYRLALERLAGSL</sequence>
<dbReference type="InterPro" id="IPR023696">
    <property type="entry name" value="Ureohydrolase_dom_sf"/>
</dbReference>
<dbReference type="OrthoDB" id="9808367at2"/>
<dbReference type="PANTHER" id="PTHR10625">
    <property type="entry name" value="HISTONE DEACETYLASE HDAC1-RELATED"/>
    <property type="match status" value="1"/>
</dbReference>
<dbReference type="EMBL" id="QXDL01000400">
    <property type="protein sequence ID" value="RIH74622.1"/>
    <property type="molecule type" value="Genomic_DNA"/>
</dbReference>
<comment type="caution">
    <text evidence="4">The sequence shown here is derived from an EMBL/GenBank/DDBJ whole genome shotgun (WGS) entry which is preliminary data.</text>
</comment>
<dbReference type="InterPro" id="IPR044150">
    <property type="entry name" value="HDAC_classIV"/>
</dbReference>
<name>A0A399DXA6_9DEIN</name>
<dbReference type="EC" id="3.5.1.-" evidence="4"/>
<dbReference type="RefSeq" id="WP_119316864.1">
    <property type="nucleotide sequence ID" value="NZ_QXDL01000400.1"/>
</dbReference>
<comment type="similarity">
    <text evidence="1">Belongs to the histone deacetylase family.</text>
</comment>
<evidence type="ECO:0000256" key="2">
    <source>
        <dbReference type="ARBA" id="ARBA00022801"/>
    </source>
</evidence>
<dbReference type="PANTHER" id="PTHR10625:SF19">
    <property type="entry name" value="HISTONE DEACETYLASE 12"/>
    <property type="match status" value="1"/>
</dbReference>
<reference evidence="4 5" key="1">
    <citation type="submission" date="2018-08" db="EMBL/GenBank/DDBJ databases">
        <title>Meiothermus terrae DSM 26712 genome sequencing project.</title>
        <authorList>
            <person name="Da Costa M.S."/>
            <person name="Albuquerque L."/>
            <person name="Raposo P."/>
            <person name="Froufe H.J.C."/>
            <person name="Barroso C.S."/>
            <person name="Egas C."/>
        </authorList>
    </citation>
    <scope>NUCLEOTIDE SEQUENCE [LARGE SCALE GENOMIC DNA]</scope>
    <source>
        <strain evidence="4 5">DSM 26712</strain>
    </source>
</reference>
<dbReference type="GO" id="GO:0040029">
    <property type="term" value="P:epigenetic regulation of gene expression"/>
    <property type="evidence" value="ECO:0007669"/>
    <property type="project" value="TreeGrafter"/>
</dbReference>
<evidence type="ECO:0000256" key="1">
    <source>
        <dbReference type="ARBA" id="ARBA00005947"/>
    </source>
</evidence>
<proteinExistence type="inferred from homology"/>
<evidence type="ECO:0000313" key="4">
    <source>
        <dbReference type="EMBL" id="RIH74622.1"/>
    </source>
</evidence>
<dbReference type="AlphaFoldDB" id="A0A399DXA6"/>
<protein>
    <submittedName>
        <fullName evidence="4">Histone deacetylase-like amidohydrolase</fullName>
        <ecNumber evidence="4">3.5.1.-</ecNumber>
    </submittedName>
</protein>
<dbReference type="InterPro" id="IPR000286">
    <property type="entry name" value="HDACs"/>
</dbReference>
<dbReference type="SUPFAM" id="SSF52768">
    <property type="entry name" value="Arginase/deacetylase"/>
    <property type="match status" value="1"/>
</dbReference>
<feature type="domain" description="Histone deacetylase" evidence="3">
    <location>
        <begin position="18"/>
        <end position="280"/>
    </location>
</feature>
<keyword evidence="5" id="KW-1185">Reference proteome</keyword>
<dbReference type="Gene3D" id="3.40.800.20">
    <property type="entry name" value="Histone deacetylase domain"/>
    <property type="match status" value="1"/>
</dbReference>
<dbReference type="PRINTS" id="PR01270">
    <property type="entry name" value="HDASUPER"/>
</dbReference>
<dbReference type="Proteomes" id="UP000265715">
    <property type="component" value="Unassembled WGS sequence"/>
</dbReference>
<dbReference type="CDD" id="cd09993">
    <property type="entry name" value="HDAC_classIV"/>
    <property type="match status" value="1"/>
</dbReference>
<accession>A0A399DXA6</accession>
<gene>
    <name evidence="4" type="primary">hdaH_2</name>
    <name evidence="4" type="ORF">Mterra_04062</name>
</gene>
<evidence type="ECO:0000259" key="3">
    <source>
        <dbReference type="Pfam" id="PF00850"/>
    </source>
</evidence>
<dbReference type="GO" id="GO:0004407">
    <property type="term" value="F:histone deacetylase activity"/>
    <property type="evidence" value="ECO:0007669"/>
    <property type="project" value="InterPro"/>
</dbReference>
<dbReference type="Pfam" id="PF00850">
    <property type="entry name" value="Hist_deacetyl"/>
    <property type="match status" value="1"/>
</dbReference>
<evidence type="ECO:0000313" key="5">
    <source>
        <dbReference type="Proteomes" id="UP000265715"/>
    </source>
</evidence>
<keyword evidence="2 4" id="KW-0378">Hydrolase</keyword>
<dbReference type="InterPro" id="IPR037138">
    <property type="entry name" value="His_deacetylse_dom_sf"/>
</dbReference>
<dbReference type="InterPro" id="IPR023801">
    <property type="entry name" value="His_deacetylse_dom"/>
</dbReference>
<dbReference type="GO" id="GO:0016787">
    <property type="term" value="F:hydrolase activity"/>
    <property type="evidence" value="ECO:0007669"/>
    <property type="project" value="UniProtKB-KW"/>
</dbReference>